<evidence type="ECO:0000313" key="3">
    <source>
        <dbReference type="Proteomes" id="UP001064489"/>
    </source>
</evidence>
<reference evidence="2" key="1">
    <citation type="journal article" date="2022" name="Plant J.">
        <title>Strategies of tolerance reflected in two North American maple genomes.</title>
        <authorList>
            <person name="McEvoy S.L."/>
            <person name="Sezen U.U."/>
            <person name="Trouern-Trend A."/>
            <person name="McMahon S.M."/>
            <person name="Schaberg P.G."/>
            <person name="Yang J."/>
            <person name="Wegrzyn J.L."/>
            <person name="Swenson N.G."/>
        </authorList>
    </citation>
    <scope>NUCLEOTIDE SEQUENCE</scope>
    <source>
        <strain evidence="2">91603</strain>
    </source>
</reference>
<dbReference type="EMBL" id="JAJSOW010000106">
    <property type="protein sequence ID" value="KAI9160127.1"/>
    <property type="molecule type" value="Genomic_DNA"/>
</dbReference>
<keyword evidence="1" id="KW-0472">Membrane</keyword>
<keyword evidence="3" id="KW-1185">Reference proteome</keyword>
<evidence type="ECO:0000313" key="2">
    <source>
        <dbReference type="EMBL" id="KAI9160127.1"/>
    </source>
</evidence>
<gene>
    <name evidence="2" type="ORF">LWI28_005325</name>
</gene>
<reference evidence="2" key="2">
    <citation type="submission" date="2023-02" db="EMBL/GenBank/DDBJ databases">
        <authorList>
            <person name="Swenson N.G."/>
            <person name="Wegrzyn J.L."/>
            <person name="Mcevoy S.L."/>
        </authorList>
    </citation>
    <scope>NUCLEOTIDE SEQUENCE</scope>
    <source>
        <strain evidence="2">91603</strain>
        <tissue evidence="2">Leaf</tissue>
    </source>
</reference>
<dbReference type="Proteomes" id="UP001064489">
    <property type="component" value="Chromosome 2"/>
</dbReference>
<keyword evidence="1" id="KW-1133">Transmembrane helix</keyword>
<organism evidence="2 3">
    <name type="scientific">Acer negundo</name>
    <name type="common">Box elder</name>
    <dbReference type="NCBI Taxonomy" id="4023"/>
    <lineage>
        <taxon>Eukaryota</taxon>
        <taxon>Viridiplantae</taxon>
        <taxon>Streptophyta</taxon>
        <taxon>Embryophyta</taxon>
        <taxon>Tracheophyta</taxon>
        <taxon>Spermatophyta</taxon>
        <taxon>Magnoliopsida</taxon>
        <taxon>eudicotyledons</taxon>
        <taxon>Gunneridae</taxon>
        <taxon>Pentapetalae</taxon>
        <taxon>rosids</taxon>
        <taxon>malvids</taxon>
        <taxon>Sapindales</taxon>
        <taxon>Sapindaceae</taxon>
        <taxon>Hippocastanoideae</taxon>
        <taxon>Acereae</taxon>
        <taxon>Acer</taxon>
    </lineage>
</organism>
<sequence length="103" mass="11820">MFMVCGYKTVIKLFPHQVSDFELAVSLLEKCHGDTNSASNMSRSTVFIRIGGYATFVLLWTAKVIEIIRFYIMRLVHTQSINKLYSSLVLHHGVLYFASIWQS</sequence>
<feature type="transmembrane region" description="Helical" evidence="1">
    <location>
        <begin position="50"/>
        <end position="72"/>
    </location>
</feature>
<proteinExistence type="predicted"/>
<comment type="caution">
    <text evidence="2">The sequence shown here is derived from an EMBL/GenBank/DDBJ whole genome shotgun (WGS) entry which is preliminary data.</text>
</comment>
<accession>A0AAD5ID63</accession>
<dbReference type="Pfam" id="PF23579">
    <property type="entry name" value="ARM_TBCD"/>
    <property type="match status" value="1"/>
</dbReference>
<name>A0AAD5ID63_ACENE</name>
<dbReference type="AlphaFoldDB" id="A0AAD5ID63"/>
<protein>
    <submittedName>
        <fullName evidence="2">Uncharacterized protein</fullName>
    </submittedName>
</protein>
<feature type="transmembrane region" description="Helical" evidence="1">
    <location>
        <begin position="84"/>
        <end position="101"/>
    </location>
</feature>
<keyword evidence="1" id="KW-0812">Transmembrane</keyword>
<evidence type="ECO:0000256" key="1">
    <source>
        <dbReference type="SAM" id="Phobius"/>
    </source>
</evidence>